<dbReference type="InterPro" id="IPR007695">
    <property type="entry name" value="DNA_mismatch_repair_MutS-lik_N"/>
</dbReference>
<feature type="region of interest" description="Disordered" evidence="4">
    <location>
        <begin position="1"/>
        <end position="33"/>
    </location>
</feature>
<dbReference type="SMART" id="SM00534">
    <property type="entry name" value="MUTSac"/>
    <property type="match status" value="1"/>
</dbReference>
<dbReference type="GO" id="GO:0030983">
    <property type="term" value="F:mismatched DNA binding"/>
    <property type="evidence" value="ECO:0007669"/>
    <property type="project" value="InterPro"/>
</dbReference>
<dbReference type="Pfam" id="PF05188">
    <property type="entry name" value="MutS_II"/>
    <property type="match status" value="1"/>
</dbReference>
<reference evidence="6" key="1">
    <citation type="journal article" date="2020" name="bioRxiv">
        <title>Hybrid origin of Populus tomentosa Carr. identified through genome sequencing and phylogenomic analysis.</title>
        <authorList>
            <person name="An X."/>
            <person name="Gao K."/>
            <person name="Chen Z."/>
            <person name="Li J."/>
            <person name="Yang X."/>
            <person name="Yang X."/>
            <person name="Zhou J."/>
            <person name="Guo T."/>
            <person name="Zhao T."/>
            <person name="Huang S."/>
            <person name="Miao D."/>
            <person name="Khan W.U."/>
            <person name="Rao P."/>
            <person name="Ye M."/>
            <person name="Lei B."/>
            <person name="Liao W."/>
            <person name="Wang J."/>
            <person name="Ji L."/>
            <person name="Li Y."/>
            <person name="Guo B."/>
            <person name="Mustafa N.S."/>
            <person name="Li S."/>
            <person name="Yun Q."/>
            <person name="Keller S.R."/>
            <person name="Mao J."/>
            <person name="Zhang R."/>
            <person name="Strauss S.H."/>
        </authorList>
    </citation>
    <scope>NUCLEOTIDE SEQUENCE</scope>
    <source>
        <strain evidence="6">GM15</strain>
        <tissue evidence="6">Leaf</tissue>
    </source>
</reference>
<dbReference type="Pfam" id="PF00488">
    <property type="entry name" value="MutS_V"/>
    <property type="match status" value="2"/>
</dbReference>
<gene>
    <name evidence="6" type="ORF">POTOM_025684</name>
</gene>
<evidence type="ECO:0000256" key="3">
    <source>
        <dbReference type="ARBA" id="ARBA00022840"/>
    </source>
</evidence>
<dbReference type="InterPro" id="IPR007860">
    <property type="entry name" value="DNA_mmatch_repair_MutS_con_dom"/>
</dbReference>
<proteinExistence type="inferred from homology"/>
<dbReference type="OrthoDB" id="10252754at2759"/>
<name>A0A8X8CXK8_POPTO</name>
<dbReference type="GO" id="GO:0005524">
    <property type="term" value="F:ATP binding"/>
    <property type="evidence" value="ECO:0007669"/>
    <property type="project" value="UniProtKB-KW"/>
</dbReference>
<evidence type="ECO:0000256" key="2">
    <source>
        <dbReference type="ARBA" id="ARBA00022741"/>
    </source>
</evidence>
<sequence>MPRQKSILSFFQKPSLPSQSSDAGERIDGPQAPLFSAKQHNQNVSQPAIHGLVDSSIEIRGTDTPPEKVPRQILPVNIKENEEAKVASLFSSIMHKFVKVEDREKPNGRNQVHSANVCSTSVTFTIPKELPQQGMDTLYSEKDNGFHSSGMVDQTSVLNIESVNDVPGPHTPGMRPLVPRLKRILEDVPKFEDKNGCSFLNSSKRVKPLQDSASLIKNHEEISNSTSKFEWLDPAQIRDANGRRPNDPLYDKKTLYLPPDALKKMSASQKQYWTVKSQYMDVLLFFKVCLLKFWVLKSDQYVYVTDETQGKFYELYELDAEIGHKELDWKMTLSGVGKCRQVGISESGIDDAVEKLVARGYKVGRVEQLETSDQAKSRGANSVIQRKLVHVVTPSTTTDHNMGPDAVHLLAIKEGNYGVDNGATAYGFAFVDCAALRVWVGSINDDASHAALGALLMQISPKEVIYENRELSRGAQKELRKYSLIGSTALQLSPVLPGTDFVDASEVKNLIQSKDYFKWSTNPWNHALDSIMHQDISLCALGGLIGHLSRLMFDDVLRNADILPYQVYKGCLRMDGQTLVNLEIFNNSADGGSSGQCTLFNYLDNCVTSSGKRLLRNWICHPLKHVEGINNRLDVIENLMARSEIMLVIAQYLRKLPDLERMLGRVKVSFQASGSLALPLISKKLLKQRVKVFGSLVKGLRNGMDLLLLLLKEEQLISSLSKNFKLPELLGSNGLEKFLVQFEAAVDSEFPNYQNRDVTDSEAGMLSVLIELFIEKAAQWGEVIHAINCIDVLRSFTVTASMSCGAMCRPVILPDSKAISFCEGEGGPVLKIKGLWHPFALGENGLPVPNDVFLGEDSDSQHPRTVLLTGPNMGGKSTLLRATCLAVILAQLGCFIPGEKCVLSLADIIFTRLGATDRIMTGESTFFIECTETASVLQNATQDSLVLLDELGRGTSTYDGYAIAYACVEVFGDIVFSLPDITKFQSQVIYLGLITQIRIHMVLRHLVEKINCRLLFATHYHPLTKEFASHPHVSLQYMACAFKSKPERYSKSDRDLVFLYRLASGACPGSYGLQVATMAGIPEHVVEAASHAGQLMKNSTGESFKSSERRSEFSTLHEEWLKTLVNVSRIRDCNFDDDDVYDTLFCLWHELKSSYESCSSKSR</sequence>
<dbReference type="InterPro" id="IPR000432">
    <property type="entry name" value="DNA_mismatch_repair_MutS_C"/>
</dbReference>
<dbReference type="GO" id="GO:0006298">
    <property type="term" value="P:mismatch repair"/>
    <property type="evidence" value="ECO:0007669"/>
    <property type="project" value="InterPro"/>
</dbReference>
<dbReference type="Proteomes" id="UP000886885">
    <property type="component" value="Chromosome 6D"/>
</dbReference>
<comment type="caution">
    <text evidence="6">The sequence shown here is derived from an EMBL/GenBank/DDBJ whole genome shotgun (WGS) entry which is preliminary data.</text>
</comment>
<dbReference type="AlphaFoldDB" id="A0A8X8CXK8"/>
<comment type="similarity">
    <text evidence="1">Belongs to the DNA mismatch repair MutS family.</text>
</comment>
<accession>A0A8X8CXK8</accession>
<keyword evidence="7" id="KW-1185">Reference proteome</keyword>
<dbReference type="SMART" id="SM00533">
    <property type="entry name" value="MUTSd"/>
    <property type="match status" value="1"/>
</dbReference>
<keyword evidence="2" id="KW-0547">Nucleotide-binding</keyword>
<dbReference type="Pfam" id="PF01624">
    <property type="entry name" value="MutS_I"/>
    <property type="match status" value="1"/>
</dbReference>
<dbReference type="InterPro" id="IPR045076">
    <property type="entry name" value="MutS"/>
</dbReference>
<dbReference type="EMBL" id="JAAWWB010000012">
    <property type="protein sequence ID" value="KAG6770017.1"/>
    <property type="molecule type" value="Genomic_DNA"/>
</dbReference>
<evidence type="ECO:0000313" key="7">
    <source>
        <dbReference type="Proteomes" id="UP000886885"/>
    </source>
</evidence>
<dbReference type="GO" id="GO:0032301">
    <property type="term" value="C:MutSalpha complex"/>
    <property type="evidence" value="ECO:0007669"/>
    <property type="project" value="TreeGrafter"/>
</dbReference>
<keyword evidence="3" id="KW-0067">ATP-binding</keyword>
<evidence type="ECO:0000313" key="6">
    <source>
        <dbReference type="EMBL" id="KAG6770017.1"/>
    </source>
</evidence>
<dbReference type="PROSITE" id="PS00486">
    <property type="entry name" value="DNA_MISMATCH_REPAIR_2"/>
    <property type="match status" value="1"/>
</dbReference>
<evidence type="ECO:0000256" key="4">
    <source>
        <dbReference type="SAM" id="MobiDB-lite"/>
    </source>
</evidence>
<organism evidence="6 7">
    <name type="scientific">Populus tomentosa</name>
    <name type="common">Chinese white poplar</name>
    <dbReference type="NCBI Taxonomy" id="118781"/>
    <lineage>
        <taxon>Eukaryota</taxon>
        <taxon>Viridiplantae</taxon>
        <taxon>Streptophyta</taxon>
        <taxon>Embryophyta</taxon>
        <taxon>Tracheophyta</taxon>
        <taxon>Spermatophyta</taxon>
        <taxon>Magnoliopsida</taxon>
        <taxon>eudicotyledons</taxon>
        <taxon>Gunneridae</taxon>
        <taxon>Pentapetalae</taxon>
        <taxon>rosids</taxon>
        <taxon>fabids</taxon>
        <taxon>Malpighiales</taxon>
        <taxon>Salicaceae</taxon>
        <taxon>Saliceae</taxon>
        <taxon>Populus</taxon>
    </lineage>
</organism>
<dbReference type="Pfam" id="PF05192">
    <property type="entry name" value="MutS_III"/>
    <property type="match status" value="1"/>
</dbReference>
<evidence type="ECO:0000256" key="1">
    <source>
        <dbReference type="ARBA" id="ARBA00006271"/>
    </source>
</evidence>
<feature type="domain" description="DNA mismatch repair proteins mutS family" evidence="5">
    <location>
        <begin position="944"/>
        <end position="960"/>
    </location>
</feature>
<dbReference type="PANTHER" id="PTHR11361">
    <property type="entry name" value="DNA MISMATCH REPAIR PROTEIN MUTS FAMILY MEMBER"/>
    <property type="match status" value="1"/>
</dbReference>
<dbReference type="InterPro" id="IPR007696">
    <property type="entry name" value="DNA_mismatch_repair_MutS_core"/>
</dbReference>
<dbReference type="GO" id="GO:0140664">
    <property type="term" value="F:ATP-dependent DNA damage sensor activity"/>
    <property type="evidence" value="ECO:0007669"/>
    <property type="project" value="InterPro"/>
</dbReference>
<evidence type="ECO:0000259" key="5">
    <source>
        <dbReference type="PROSITE" id="PS00486"/>
    </source>
</evidence>
<protein>
    <recommendedName>
        <fullName evidence="5">DNA mismatch repair proteins mutS family domain-containing protein</fullName>
    </recommendedName>
</protein>
<dbReference type="PANTHER" id="PTHR11361:SF148">
    <property type="entry name" value="DNA MISMATCH REPAIR PROTEIN MSH6"/>
    <property type="match status" value="1"/>
</dbReference>